<gene>
    <name evidence="2" type="ORF">NS334_14930</name>
</gene>
<proteinExistence type="predicted"/>
<dbReference type="InterPro" id="IPR013424">
    <property type="entry name" value="Ice-binding_C"/>
</dbReference>
<comment type="caution">
    <text evidence="2">The sequence shown here is derived from an EMBL/GenBank/DDBJ whole genome shotgun (WGS) entry which is preliminary data.</text>
</comment>
<accession>A0A147HWM4</accession>
<dbReference type="EMBL" id="LDTB01000074">
    <property type="protein sequence ID" value="KTT69263.1"/>
    <property type="molecule type" value="Genomic_DNA"/>
</dbReference>
<sequence>MALAGASPAAAAIIDFDDLSGSGDLIVNGYAGLGWENVYVLNPDDAPTSGYQKAIVSGTRIAYSGYDLPASITGLGAYVFDSGWFTAAFNDGLTITARGFDGDTLVHERSFTVDTKGPSQQVFKWGGISRVTFTAEGGTDQFFDMSGTNFAVDSLGIAAVPEPATWAMMVLGFAMAGAAIRRRRAVAVPA</sequence>
<feature type="domain" description="Ice-binding protein C-terminal" evidence="1">
    <location>
        <begin position="159"/>
        <end position="183"/>
    </location>
</feature>
<evidence type="ECO:0000313" key="2">
    <source>
        <dbReference type="EMBL" id="KTT69263.1"/>
    </source>
</evidence>
<dbReference type="NCBIfam" id="NF035944">
    <property type="entry name" value="PEPxxWA-CTERM"/>
    <property type="match status" value="1"/>
</dbReference>
<dbReference type="PATRIC" id="fig|869719.3.peg.3166"/>
<dbReference type="Pfam" id="PF07589">
    <property type="entry name" value="PEP-CTERM"/>
    <property type="match status" value="1"/>
</dbReference>
<organism evidence="2 3">
    <name type="scientific">Sphingomonas endophytica</name>
    <dbReference type="NCBI Taxonomy" id="869719"/>
    <lineage>
        <taxon>Bacteria</taxon>
        <taxon>Pseudomonadati</taxon>
        <taxon>Pseudomonadota</taxon>
        <taxon>Alphaproteobacteria</taxon>
        <taxon>Sphingomonadales</taxon>
        <taxon>Sphingomonadaceae</taxon>
        <taxon>Sphingomonas</taxon>
    </lineage>
</organism>
<dbReference type="Proteomes" id="UP000074310">
    <property type="component" value="Unassembled WGS sequence"/>
</dbReference>
<dbReference type="OrthoDB" id="7568045at2"/>
<evidence type="ECO:0000259" key="1">
    <source>
        <dbReference type="Pfam" id="PF07589"/>
    </source>
</evidence>
<dbReference type="NCBIfam" id="TIGR02595">
    <property type="entry name" value="PEP_CTERM"/>
    <property type="match status" value="1"/>
</dbReference>
<name>A0A147HWM4_9SPHN</name>
<keyword evidence="3" id="KW-1185">Reference proteome</keyword>
<dbReference type="AlphaFoldDB" id="A0A147HWM4"/>
<reference evidence="2 3" key="1">
    <citation type="journal article" date="2016" name="Front. Microbiol.">
        <title>Genomic Resource of Rice Seed Associated Bacteria.</title>
        <authorList>
            <person name="Midha S."/>
            <person name="Bansal K."/>
            <person name="Sharma S."/>
            <person name="Kumar N."/>
            <person name="Patil P.P."/>
            <person name="Chaudhry V."/>
            <person name="Patil P.B."/>
        </authorList>
    </citation>
    <scope>NUCLEOTIDE SEQUENCE [LARGE SCALE GENOMIC DNA]</scope>
    <source>
        <strain evidence="2 3">NS334</strain>
    </source>
</reference>
<protein>
    <recommendedName>
        <fullName evidence="1">Ice-binding protein C-terminal domain-containing protein</fullName>
    </recommendedName>
</protein>
<evidence type="ECO:0000313" key="3">
    <source>
        <dbReference type="Proteomes" id="UP000074310"/>
    </source>
</evidence>